<sequence>MLQWCRAAAARELVLTRCAASASAACATAALSSHRTGEASAEAARVHIQRFSMAMQQFRNRWRLQSRRRDLASGSTLPNTVSLLLAPTYDTSRARVVAAGFDPRLMPRAQAKRGRVRARHVQVGRRQASRAGLQIRVGEEGRRVDVAWPESSGKDRLTGRMLMRV</sequence>
<organism evidence="1 2">
    <name type="scientific">Tribonema minus</name>
    <dbReference type="NCBI Taxonomy" id="303371"/>
    <lineage>
        <taxon>Eukaryota</taxon>
        <taxon>Sar</taxon>
        <taxon>Stramenopiles</taxon>
        <taxon>Ochrophyta</taxon>
        <taxon>PX clade</taxon>
        <taxon>Xanthophyceae</taxon>
        <taxon>Tribonematales</taxon>
        <taxon>Tribonemataceae</taxon>
        <taxon>Tribonema</taxon>
    </lineage>
</organism>
<dbReference type="AlphaFoldDB" id="A0A835ZCL0"/>
<dbReference type="EMBL" id="JAFCMP010000046">
    <property type="protein sequence ID" value="KAG5189697.1"/>
    <property type="molecule type" value="Genomic_DNA"/>
</dbReference>
<gene>
    <name evidence="1" type="ORF">JKP88DRAFT_262065</name>
</gene>
<comment type="caution">
    <text evidence="1">The sequence shown here is derived from an EMBL/GenBank/DDBJ whole genome shotgun (WGS) entry which is preliminary data.</text>
</comment>
<keyword evidence="2" id="KW-1185">Reference proteome</keyword>
<proteinExistence type="predicted"/>
<name>A0A835ZCL0_9STRA</name>
<accession>A0A835ZCL0</accession>
<dbReference type="Proteomes" id="UP000664859">
    <property type="component" value="Unassembled WGS sequence"/>
</dbReference>
<reference evidence="1" key="1">
    <citation type="submission" date="2021-02" db="EMBL/GenBank/DDBJ databases">
        <title>First Annotated Genome of the Yellow-green Alga Tribonema minus.</title>
        <authorList>
            <person name="Mahan K.M."/>
        </authorList>
    </citation>
    <scope>NUCLEOTIDE SEQUENCE</scope>
    <source>
        <strain evidence="1">UTEX B ZZ1240</strain>
    </source>
</reference>
<evidence type="ECO:0000313" key="1">
    <source>
        <dbReference type="EMBL" id="KAG5189697.1"/>
    </source>
</evidence>
<protein>
    <submittedName>
        <fullName evidence="1">Uncharacterized protein</fullName>
    </submittedName>
</protein>
<evidence type="ECO:0000313" key="2">
    <source>
        <dbReference type="Proteomes" id="UP000664859"/>
    </source>
</evidence>